<dbReference type="OrthoDB" id="10267139at2759"/>
<dbReference type="SUPFAM" id="SSF142338">
    <property type="entry name" value="CofD-like"/>
    <property type="match status" value="1"/>
</dbReference>
<dbReference type="GO" id="GO:0043743">
    <property type="term" value="F:LPPG:FO 2-phospho-L-lactate transferase activity"/>
    <property type="evidence" value="ECO:0007669"/>
    <property type="project" value="InterPro"/>
</dbReference>
<dbReference type="Proteomes" id="UP000789405">
    <property type="component" value="Unassembled WGS sequence"/>
</dbReference>
<accession>A0A9N9CPM0</accession>
<organism evidence="1 2">
    <name type="scientific">Dentiscutata erythropus</name>
    <dbReference type="NCBI Taxonomy" id="1348616"/>
    <lineage>
        <taxon>Eukaryota</taxon>
        <taxon>Fungi</taxon>
        <taxon>Fungi incertae sedis</taxon>
        <taxon>Mucoromycota</taxon>
        <taxon>Glomeromycotina</taxon>
        <taxon>Glomeromycetes</taxon>
        <taxon>Diversisporales</taxon>
        <taxon>Gigasporaceae</taxon>
        <taxon>Dentiscutata</taxon>
    </lineage>
</organism>
<reference evidence="1" key="1">
    <citation type="submission" date="2021-06" db="EMBL/GenBank/DDBJ databases">
        <authorList>
            <person name="Kallberg Y."/>
            <person name="Tangrot J."/>
            <person name="Rosling A."/>
        </authorList>
    </citation>
    <scope>NUCLEOTIDE SEQUENCE</scope>
    <source>
        <strain evidence="1">MA453B</strain>
    </source>
</reference>
<name>A0A9N9CPM0_9GLOM</name>
<keyword evidence="2" id="KW-1185">Reference proteome</keyword>
<comment type="caution">
    <text evidence="1">The sequence shown here is derived from an EMBL/GenBank/DDBJ whole genome shotgun (WGS) entry which is preliminary data.</text>
</comment>
<protein>
    <submittedName>
        <fullName evidence="1">18417_t:CDS:1</fullName>
    </submittedName>
</protein>
<proteinExistence type="predicted"/>
<dbReference type="Gene3D" id="3.40.50.10680">
    <property type="entry name" value="CofD-like domains"/>
    <property type="match status" value="1"/>
</dbReference>
<dbReference type="CDD" id="cd07187">
    <property type="entry name" value="YvcK_like"/>
    <property type="match status" value="1"/>
</dbReference>
<dbReference type="EMBL" id="CAJVPY010004136">
    <property type="protein sequence ID" value="CAG8611068.1"/>
    <property type="molecule type" value="Genomic_DNA"/>
</dbReference>
<dbReference type="Pfam" id="PF01933">
    <property type="entry name" value="CofD"/>
    <property type="match status" value="1"/>
</dbReference>
<sequence>MTESTPFISENVTSVSDSLMPSLVVFSGGTACNLMVNVLQDITTDISYVLGLSDNGGSTSEILRVIGGPGIGDIRSRLVRLIKVKKGDHEKAAVKNLFSYRLPVEGNDTDIKNEWLEVVEGTHKLWQGISPEKKGAIRGFLVHFQLEILRRAHKKFDFRNGSIGNFFLTGARIFCGSLESAIFIFAAITGISESSTKVIPIINTNHTVAIAAELDNGNIITGQCEISHPSQKPQNSPPDVDHLNLPTETFNSINTVSKSNLIFDKSNVTSLNRRIHRIYYINEYGQEIFPFVNSKVFNSLSTKSTLIYSIGSLYTSIMPCLILRGVGKAIAESTTLKNKILILNGSNDRETDQFTALDFIKAIVDGCNSSLRFDGFWPKEYPVKHYITHLIYLDNSQVKVDVAEIEKLGIECIKAKGAFQDGQPVFTEETLDNNNKAFHTIQFENSKDSQRPFKFLVFEGSVFSEGSMPSSNSVDSFGG</sequence>
<gene>
    <name evidence="1" type="ORF">DERYTH_LOCUS8141</name>
</gene>
<dbReference type="PANTHER" id="PTHR31240:SF0">
    <property type="entry name" value="MATERNAL EFFECT EMBRYO ARREST 18"/>
    <property type="match status" value="1"/>
</dbReference>
<dbReference type="InterPro" id="IPR002882">
    <property type="entry name" value="CofD"/>
</dbReference>
<dbReference type="AlphaFoldDB" id="A0A9N9CPM0"/>
<dbReference type="InterPro" id="IPR038136">
    <property type="entry name" value="CofD-like_dom_sf"/>
</dbReference>
<evidence type="ECO:0000313" key="2">
    <source>
        <dbReference type="Proteomes" id="UP000789405"/>
    </source>
</evidence>
<dbReference type="PANTHER" id="PTHR31240">
    <property type="entry name" value="MATERNAL EFFECT EMBRYO ARREST 18"/>
    <property type="match status" value="1"/>
</dbReference>
<evidence type="ECO:0000313" key="1">
    <source>
        <dbReference type="EMBL" id="CAG8611068.1"/>
    </source>
</evidence>